<dbReference type="PANTHER" id="PTHR35342">
    <property type="entry name" value="TRICARBOXYLIC TRANSPORT PROTEIN"/>
    <property type="match status" value="1"/>
</dbReference>
<feature type="transmembrane region" description="Helical" evidence="1">
    <location>
        <begin position="6"/>
        <end position="30"/>
    </location>
</feature>
<dbReference type="Pfam" id="PF01970">
    <property type="entry name" value="TctA"/>
    <property type="match status" value="1"/>
</dbReference>
<feature type="transmembrane region" description="Helical" evidence="1">
    <location>
        <begin position="141"/>
        <end position="161"/>
    </location>
</feature>
<gene>
    <name evidence="3" type="ORF">KL86DPRO_10345</name>
</gene>
<feature type="domain" description="DUF112" evidence="2">
    <location>
        <begin position="19"/>
        <end position="439"/>
    </location>
</feature>
<keyword evidence="1" id="KW-0812">Transmembrane</keyword>
<dbReference type="InterPro" id="IPR002823">
    <property type="entry name" value="DUF112_TM"/>
</dbReference>
<evidence type="ECO:0000259" key="2">
    <source>
        <dbReference type="Pfam" id="PF01970"/>
    </source>
</evidence>
<feature type="transmembrane region" description="Helical" evidence="1">
    <location>
        <begin position="392"/>
        <end position="419"/>
    </location>
</feature>
<organism evidence="3">
    <name type="scientific">uncultured delta proteobacterium</name>
    <dbReference type="NCBI Taxonomy" id="34034"/>
    <lineage>
        <taxon>Bacteria</taxon>
        <taxon>Deltaproteobacteria</taxon>
        <taxon>environmental samples</taxon>
    </lineage>
</organism>
<sequence length="504" mass="52606">MVWDSLLMGLANTLSPAALLAICIGTLIGLAVGAMPGLSATMAIALLVPITYAFSPDIGISMLAAIYLSAMYGGSIAAILIKTPGTAAAAATVLDGYPMAQQGQAGRALSISLTSSFIGGLISSIALLTVAPILGRVALEFGPVELAAVCILGMTIIASLSQESTIKGLLAGAVGVLLSNVGMDPVSGYPRFTMGILELYSGIPFTVALIGLFSIPQVIRMIESDSTQAAKANDIKDSVRISWKEMKPLTPTVLRSSFIGIFTGLIPGTGGDTACWFAYNEAKRFAPEDEKSRFGKGSPYGIAAPESANNAVAGGALIPTISLGIPGSSSTAVILGGLMAHGIMPGPTLMVEHAKVAYTLIWALLLTNFTMLLFGLGFTRLCVYVTRIPNRVLAVAVGIFCIIGSFAINNTFFDVYLMLGFGILGYCMDKLGVPVAPLVVGLILGNMLDTSLHQSLLMSHGSWWVFFQEPISLVLLTIALLSLLSGTPLMAYIKGKIKSVLPFR</sequence>
<accession>A0A212IYS7</accession>
<feature type="transmembrane region" description="Helical" evidence="1">
    <location>
        <begin position="360"/>
        <end position="386"/>
    </location>
</feature>
<feature type="transmembrane region" description="Helical" evidence="1">
    <location>
        <begin position="108"/>
        <end position="135"/>
    </location>
</feature>
<evidence type="ECO:0000256" key="1">
    <source>
        <dbReference type="SAM" id="Phobius"/>
    </source>
</evidence>
<feature type="transmembrane region" description="Helical" evidence="1">
    <location>
        <begin position="471"/>
        <end position="493"/>
    </location>
</feature>
<keyword evidence="1" id="KW-0472">Membrane</keyword>
<protein>
    <recommendedName>
        <fullName evidence="2">DUF112 domain-containing protein</fullName>
    </recommendedName>
</protein>
<reference evidence="3" key="1">
    <citation type="submission" date="2016-04" db="EMBL/GenBank/DDBJ databases">
        <authorList>
            <person name="Evans L.H."/>
            <person name="Alamgir A."/>
            <person name="Owens N."/>
            <person name="Weber N.D."/>
            <person name="Virtaneva K."/>
            <person name="Barbian K."/>
            <person name="Babar A."/>
            <person name="Rosenke K."/>
        </authorList>
    </citation>
    <scope>NUCLEOTIDE SEQUENCE</scope>
    <source>
        <strain evidence="3">86</strain>
    </source>
</reference>
<name>A0A212IYS7_9DELT</name>
<evidence type="ECO:0000313" key="3">
    <source>
        <dbReference type="EMBL" id="SBV92341.1"/>
    </source>
</evidence>
<dbReference type="AlphaFoldDB" id="A0A212IYS7"/>
<dbReference type="EMBL" id="FLUQ01000001">
    <property type="protein sequence ID" value="SBV92341.1"/>
    <property type="molecule type" value="Genomic_DNA"/>
</dbReference>
<keyword evidence="1" id="KW-1133">Transmembrane helix</keyword>
<proteinExistence type="predicted"/>
<dbReference type="PANTHER" id="PTHR35342:SF5">
    <property type="entry name" value="TRICARBOXYLIC TRANSPORT PROTEIN"/>
    <property type="match status" value="1"/>
</dbReference>
<feature type="transmembrane region" description="Helical" evidence="1">
    <location>
        <begin position="199"/>
        <end position="219"/>
    </location>
</feature>